<accession>A0A6J6B7K9</accession>
<dbReference type="EC" id="6.3.2.1" evidence="3"/>
<comment type="pathway">
    <text evidence="1">Cofactor biosynthesis; (R)-pantothenate biosynthesis; (R)-pantothenate from (R)-pantoate and beta-alanine: step 1/1.</text>
</comment>
<keyword evidence="7" id="KW-0067">ATP-binding</keyword>
<organism evidence="9">
    <name type="scientific">freshwater metagenome</name>
    <dbReference type="NCBI Taxonomy" id="449393"/>
    <lineage>
        <taxon>unclassified sequences</taxon>
        <taxon>metagenomes</taxon>
        <taxon>ecological metagenomes</taxon>
    </lineage>
</organism>
<dbReference type="EMBL" id="CAEZSB010000067">
    <property type="protein sequence ID" value="CAB4535072.1"/>
    <property type="molecule type" value="Genomic_DNA"/>
</dbReference>
<sequence>MTVLVPTMGALHKGHQALIKRARTIDKDVIVSIFVNPLQFGSKEDLEEYPRSPERDIEIATIAGANEVWFPEYEDLYPEGFKTLSAGALGNIYEGSSRPGHFDGVVTVVDRLFAIAKPDKAIFGEKDFQQLTIIKAMKSKVEIISVPTVREFDGLAMSSRNLRLSESGRNIALVIHRALAAAKLAPTVEIAQEILNTTLSTEPGFDKDYATIVDEKDFTLADEGTENRRAIIAGWVEGVRLIDNMPMVGR</sequence>
<dbReference type="Gene3D" id="3.40.50.620">
    <property type="entry name" value="HUPs"/>
    <property type="match status" value="1"/>
</dbReference>
<dbReference type="AlphaFoldDB" id="A0A6J6B7K9"/>
<evidence type="ECO:0000256" key="4">
    <source>
        <dbReference type="ARBA" id="ARBA00022598"/>
    </source>
</evidence>
<dbReference type="InterPro" id="IPR014729">
    <property type="entry name" value="Rossmann-like_a/b/a_fold"/>
</dbReference>
<evidence type="ECO:0000313" key="9">
    <source>
        <dbReference type="EMBL" id="CAB4535072.1"/>
    </source>
</evidence>
<dbReference type="UniPathway" id="UPA00028">
    <property type="reaction ID" value="UER00005"/>
</dbReference>
<gene>
    <name evidence="9" type="ORF">UFOPK1395_00723</name>
</gene>
<dbReference type="NCBIfam" id="TIGR00018">
    <property type="entry name" value="panC"/>
    <property type="match status" value="1"/>
</dbReference>
<evidence type="ECO:0000256" key="2">
    <source>
        <dbReference type="ARBA" id="ARBA00009256"/>
    </source>
</evidence>
<comment type="catalytic activity">
    <reaction evidence="8">
        <text>(R)-pantoate + beta-alanine + ATP = (R)-pantothenate + AMP + diphosphate + H(+)</text>
        <dbReference type="Rhea" id="RHEA:10912"/>
        <dbReference type="ChEBI" id="CHEBI:15378"/>
        <dbReference type="ChEBI" id="CHEBI:15980"/>
        <dbReference type="ChEBI" id="CHEBI:29032"/>
        <dbReference type="ChEBI" id="CHEBI:30616"/>
        <dbReference type="ChEBI" id="CHEBI:33019"/>
        <dbReference type="ChEBI" id="CHEBI:57966"/>
        <dbReference type="ChEBI" id="CHEBI:456215"/>
        <dbReference type="EC" id="6.3.2.1"/>
    </reaction>
</comment>
<evidence type="ECO:0000256" key="7">
    <source>
        <dbReference type="ARBA" id="ARBA00022840"/>
    </source>
</evidence>
<dbReference type="GO" id="GO:0005829">
    <property type="term" value="C:cytosol"/>
    <property type="evidence" value="ECO:0007669"/>
    <property type="project" value="TreeGrafter"/>
</dbReference>
<dbReference type="PANTHER" id="PTHR21299">
    <property type="entry name" value="CYTIDYLATE KINASE/PANTOATE-BETA-ALANINE LIGASE"/>
    <property type="match status" value="1"/>
</dbReference>
<evidence type="ECO:0000256" key="1">
    <source>
        <dbReference type="ARBA" id="ARBA00004990"/>
    </source>
</evidence>
<proteinExistence type="inferred from homology"/>
<dbReference type="Pfam" id="PF02569">
    <property type="entry name" value="Pantoate_ligase"/>
    <property type="match status" value="1"/>
</dbReference>
<keyword evidence="5" id="KW-0566">Pantothenate biosynthesis</keyword>
<dbReference type="GO" id="GO:0004592">
    <property type="term" value="F:pantoate-beta-alanine ligase activity"/>
    <property type="evidence" value="ECO:0007669"/>
    <property type="project" value="UniProtKB-EC"/>
</dbReference>
<keyword evidence="6" id="KW-0547">Nucleotide-binding</keyword>
<dbReference type="PANTHER" id="PTHR21299:SF1">
    <property type="entry name" value="PANTOATE--BETA-ALANINE LIGASE"/>
    <property type="match status" value="1"/>
</dbReference>
<evidence type="ECO:0000256" key="6">
    <source>
        <dbReference type="ARBA" id="ARBA00022741"/>
    </source>
</evidence>
<reference evidence="9" key="1">
    <citation type="submission" date="2020-05" db="EMBL/GenBank/DDBJ databases">
        <authorList>
            <person name="Chiriac C."/>
            <person name="Salcher M."/>
            <person name="Ghai R."/>
            <person name="Kavagutti S V."/>
        </authorList>
    </citation>
    <scope>NUCLEOTIDE SEQUENCE</scope>
</reference>
<evidence type="ECO:0000256" key="5">
    <source>
        <dbReference type="ARBA" id="ARBA00022655"/>
    </source>
</evidence>
<dbReference type="InterPro" id="IPR042176">
    <property type="entry name" value="Pantoate_ligase_C"/>
</dbReference>
<keyword evidence="4" id="KW-0436">Ligase</keyword>
<name>A0A6J6B7K9_9ZZZZ</name>
<evidence type="ECO:0000256" key="3">
    <source>
        <dbReference type="ARBA" id="ARBA00012219"/>
    </source>
</evidence>
<dbReference type="InterPro" id="IPR003721">
    <property type="entry name" value="Pantoate_ligase"/>
</dbReference>
<protein>
    <recommendedName>
        <fullName evidence="3">pantoate--beta-alanine ligase (AMP-forming)</fullName>
        <ecNumber evidence="3">6.3.2.1</ecNumber>
    </recommendedName>
</protein>
<dbReference type="SUPFAM" id="SSF52374">
    <property type="entry name" value="Nucleotidylyl transferase"/>
    <property type="match status" value="1"/>
</dbReference>
<comment type="similarity">
    <text evidence="2">Belongs to the pantothenate synthetase family.</text>
</comment>
<dbReference type="GO" id="GO:0015940">
    <property type="term" value="P:pantothenate biosynthetic process"/>
    <property type="evidence" value="ECO:0007669"/>
    <property type="project" value="UniProtKB-UniPathway"/>
</dbReference>
<dbReference type="GO" id="GO:0005524">
    <property type="term" value="F:ATP binding"/>
    <property type="evidence" value="ECO:0007669"/>
    <property type="project" value="UniProtKB-KW"/>
</dbReference>
<dbReference type="Gene3D" id="3.30.1300.10">
    <property type="entry name" value="Pantoate-beta-alanine ligase, C-terminal domain"/>
    <property type="match status" value="1"/>
</dbReference>
<evidence type="ECO:0000256" key="8">
    <source>
        <dbReference type="ARBA" id="ARBA00048258"/>
    </source>
</evidence>
<dbReference type="HAMAP" id="MF_00158">
    <property type="entry name" value="PanC"/>
    <property type="match status" value="1"/>
</dbReference>